<feature type="region of interest" description="Disordered" evidence="1">
    <location>
        <begin position="121"/>
        <end position="147"/>
    </location>
</feature>
<dbReference type="EMBL" id="GEEE01021111">
    <property type="protein sequence ID" value="JAP42114.1"/>
    <property type="molecule type" value="Transcribed_RNA"/>
</dbReference>
<evidence type="ECO:0000256" key="1">
    <source>
        <dbReference type="SAM" id="MobiDB-lite"/>
    </source>
</evidence>
<evidence type="ECO:0000256" key="2">
    <source>
        <dbReference type="SAM" id="Phobius"/>
    </source>
</evidence>
<sequence>MPPYLIELTAIFWRTIIVDWKSENRFCVLLLRYSLLGLLFVYFAVGISVNYTFRKLRGKRLVPHSRFWCGCVDSIRRCCHRLCRRGYYRNDHQLLTEDDVDEVHFIPMSQGRPEALIVPEISGASGPESQQQHTELTQKAEDDDTDDALLQF</sequence>
<proteinExistence type="predicted"/>
<feature type="transmembrane region" description="Helical" evidence="2">
    <location>
        <begin position="30"/>
        <end position="53"/>
    </location>
</feature>
<name>A0A0X3NQL5_SCHSO</name>
<gene>
    <name evidence="3" type="ORF">TR125049</name>
</gene>
<keyword evidence="2" id="KW-0812">Transmembrane</keyword>
<keyword evidence="2" id="KW-1133">Transmembrane helix</keyword>
<keyword evidence="2" id="KW-0472">Membrane</keyword>
<protein>
    <submittedName>
        <fullName evidence="3">Uncharacterized protein</fullName>
    </submittedName>
</protein>
<dbReference type="AlphaFoldDB" id="A0A0X3NQL5"/>
<dbReference type="EMBL" id="GEEE01019520">
    <property type="protein sequence ID" value="JAP43705.1"/>
    <property type="molecule type" value="Transcribed_RNA"/>
</dbReference>
<reference evidence="3" key="1">
    <citation type="submission" date="2016-01" db="EMBL/GenBank/DDBJ databases">
        <title>Reference transcriptome for the parasite Schistocephalus solidus: insights into the molecular evolution of parasitism.</title>
        <authorList>
            <person name="Hebert F.O."/>
            <person name="Grambauer S."/>
            <person name="Barber I."/>
            <person name="Landry C.R."/>
            <person name="Aubin-Horth N."/>
        </authorList>
    </citation>
    <scope>NUCLEOTIDE SEQUENCE</scope>
</reference>
<organism evidence="3">
    <name type="scientific">Schistocephalus solidus</name>
    <name type="common">Tapeworm</name>
    <dbReference type="NCBI Taxonomy" id="70667"/>
    <lineage>
        <taxon>Eukaryota</taxon>
        <taxon>Metazoa</taxon>
        <taxon>Spiralia</taxon>
        <taxon>Lophotrochozoa</taxon>
        <taxon>Platyhelminthes</taxon>
        <taxon>Cestoda</taxon>
        <taxon>Eucestoda</taxon>
        <taxon>Diphyllobothriidea</taxon>
        <taxon>Diphyllobothriidae</taxon>
        <taxon>Schistocephalus</taxon>
    </lineage>
</organism>
<feature type="compositionally biased region" description="Polar residues" evidence="1">
    <location>
        <begin position="127"/>
        <end position="137"/>
    </location>
</feature>
<evidence type="ECO:0000313" key="3">
    <source>
        <dbReference type="EMBL" id="JAP42114.1"/>
    </source>
</evidence>
<dbReference type="EMBL" id="GEEE01022922">
    <property type="protein sequence ID" value="JAP40303.1"/>
    <property type="molecule type" value="Transcribed_RNA"/>
</dbReference>
<dbReference type="EMBL" id="GEEE01016047">
    <property type="protein sequence ID" value="JAP47178.1"/>
    <property type="molecule type" value="Transcribed_RNA"/>
</dbReference>
<accession>A0A0X3NQL5</accession>